<dbReference type="InterPro" id="IPR037523">
    <property type="entry name" value="VOC_core"/>
</dbReference>
<dbReference type="EMBL" id="FNBT01000010">
    <property type="protein sequence ID" value="SDG02784.1"/>
    <property type="molecule type" value="Genomic_DNA"/>
</dbReference>
<dbReference type="CDD" id="cd06587">
    <property type="entry name" value="VOC"/>
    <property type="match status" value="1"/>
</dbReference>
<evidence type="ECO:0000313" key="3">
    <source>
        <dbReference type="EMBL" id="SDG02784.1"/>
    </source>
</evidence>
<name>A0A1G7QWG6_9ACTN</name>
<dbReference type="STRING" id="1550231.SAMN05660662_0041"/>
<keyword evidence="3" id="KW-0223">Dioxygenase</keyword>
<sequence length="130" mass="14460">MPSLGGASHVALTVRDMDASAQWYQRVLGLQELRRYSAEDAGSPRVLLLEPSSFFVLGLCQPDDGSSEPFDHRRTGLDHLAFKVADEAELDAWVAHLDELGVPHSPVRVLDLGRFVSFEDPDGIQFELWL</sequence>
<proteinExistence type="predicted"/>
<dbReference type="AlphaFoldDB" id="A0A1G7QWG6"/>
<dbReference type="SUPFAM" id="SSF54593">
    <property type="entry name" value="Glyoxalase/Bleomycin resistance protein/Dihydroxybiphenyl dioxygenase"/>
    <property type="match status" value="1"/>
</dbReference>
<dbReference type="GO" id="GO:0051213">
    <property type="term" value="F:dioxygenase activity"/>
    <property type="evidence" value="ECO:0007669"/>
    <property type="project" value="UniProtKB-KW"/>
</dbReference>
<dbReference type="PANTHER" id="PTHR36113:SF6">
    <property type="entry name" value="FOSFOMYCIN RESISTANCE PROTEIN FOSX"/>
    <property type="match status" value="1"/>
</dbReference>
<dbReference type="Gene3D" id="3.10.180.10">
    <property type="entry name" value="2,3-Dihydroxybiphenyl 1,2-Dioxygenase, domain 1"/>
    <property type="match status" value="1"/>
</dbReference>
<dbReference type="InterPro" id="IPR029068">
    <property type="entry name" value="Glyas_Bleomycin-R_OHBP_Dase"/>
</dbReference>
<evidence type="ECO:0000313" key="4">
    <source>
        <dbReference type="Proteomes" id="UP000199406"/>
    </source>
</evidence>
<keyword evidence="4" id="KW-1185">Reference proteome</keyword>
<dbReference type="InterPro" id="IPR051332">
    <property type="entry name" value="Fosfomycin_Res_Enzymes"/>
</dbReference>
<evidence type="ECO:0000259" key="2">
    <source>
        <dbReference type="PROSITE" id="PS51819"/>
    </source>
</evidence>
<dbReference type="Pfam" id="PF00903">
    <property type="entry name" value="Glyoxalase"/>
    <property type="match status" value="1"/>
</dbReference>
<keyword evidence="1" id="KW-0479">Metal-binding</keyword>
<gene>
    <name evidence="3" type="ORF">SAMN05660662_0041</name>
</gene>
<dbReference type="PROSITE" id="PS51819">
    <property type="entry name" value="VOC"/>
    <property type="match status" value="1"/>
</dbReference>
<dbReference type="PANTHER" id="PTHR36113">
    <property type="entry name" value="LYASE, PUTATIVE-RELATED-RELATED"/>
    <property type="match status" value="1"/>
</dbReference>
<accession>A0A1G7QWG6</accession>
<organism evidence="3 4">
    <name type="scientific">Blastococcus aurantiacus</name>
    <dbReference type="NCBI Taxonomy" id="1550231"/>
    <lineage>
        <taxon>Bacteria</taxon>
        <taxon>Bacillati</taxon>
        <taxon>Actinomycetota</taxon>
        <taxon>Actinomycetes</taxon>
        <taxon>Geodermatophilales</taxon>
        <taxon>Geodermatophilaceae</taxon>
        <taxon>Blastococcus</taxon>
    </lineage>
</organism>
<dbReference type="InterPro" id="IPR004360">
    <property type="entry name" value="Glyas_Fos-R_dOase_dom"/>
</dbReference>
<protein>
    <submittedName>
        <fullName evidence="3">Catechol 2,3-dioxygenase</fullName>
    </submittedName>
</protein>
<dbReference type="GO" id="GO:0046872">
    <property type="term" value="F:metal ion binding"/>
    <property type="evidence" value="ECO:0007669"/>
    <property type="project" value="UniProtKB-KW"/>
</dbReference>
<dbReference type="Proteomes" id="UP000199406">
    <property type="component" value="Unassembled WGS sequence"/>
</dbReference>
<reference evidence="4" key="1">
    <citation type="submission" date="2016-10" db="EMBL/GenBank/DDBJ databases">
        <authorList>
            <person name="Varghese N."/>
            <person name="Submissions S."/>
        </authorList>
    </citation>
    <scope>NUCLEOTIDE SEQUENCE [LARGE SCALE GENOMIC DNA]</scope>
    <source>
        <strain evidence="4">DSM 44268</strain>
    </source>
</reference>
<dbReference type="RefSeq" id="WP_091770901.1">
    <property type="nucleotide sequence ID" value="NZ_FNBT01000010.1"/>
</dbReference>
<dbReference type="OrthoDB" id="317332at2"/>
<feature type="domain" description="VOC" evidence="2">
    <location>
        <begin position="6"/>
        <end position="130"/>
    </location>
</feature>
<evidence type="ECO:0000256" key="1">
    <source>
        <dbReference type="ARBA" id="ARBA00022723"/>
    </source>
</evidence>
<keyword evidence="3" id="KW-0560">Oxidoreductase</keyword>